<reference evidence="9" key="1">
    <citation type="submission" date="2023-08" db="EMBL/GenBank/DDBJ databases">
        <authorList>
            <person name="Chen Y."/>
            <person name="Shah S."/>
            <person name="Dougan E. K."/>
            <person name="Thang M."/>
            <person name="Chan C."/>
        </authorList>
    </citation>
    <scope>NUCLEOTIDE SEQUENCE</scope>
</reference>
<dbReference type="InterPro" id="IPR005178">
    <property type="entry name" value="Ostalpha/TMEM184C"/>
</dbReference>
<evidence type="ECO:0000256" key="4">
    <source>
        <dbReference type="ARBA" id="ARBA00023136"/>
    </source>
</evidence>
<feature type="transmembrane region" description="Helical" evidence="7">
    <location>
        <begin position="174"/>
        <end position="195"/>
    </location>
</feature>
<keyword evidence="4 7" id="KW-0472">Membrane</keyword>
<comment type="subcellular location">
    <subcellularLocation>
        <location evidence="1">Membrane</location>
        <topology evidence="1">Multi-pass membrane protein</topology>
    </subcellularLocation>
</comment>
<feature type="transmembrane region" description="Helical" evidence="7">
    <location>
        <begin position="523"/>
        <end position="548"/>
    </location>
</feature>
<dbReference type="InterPro" id="IPR035976">
    <property type="entry name" value="Sushi/SCR/CCP_sf"/>
</dbReference>
<proteinExistence type="predicted"/>
<feature type="transmembrane region" description="Helical" evidence="7">
    <location>
        <begin position="134"/>
        <end position="154"/>
    </location>
</feature>
<dbReference type="Proteomes" id="UP001178507">
    <property type="component" value="Unassembled WGS sequence"/>
</dbReference>
<dbReference type="InterPro" id="IPR000436">
    <property type="entry name" value="Sushi_SCR_CCP_dom"/>
</dbReference>
<evidence type="ECO:0000256" key="2">
    <source>
        <dbReference type="ARBA" id="ARBA00022692"/>
    </source>
</evidence>
<dbReference type="SMART" id="SM00032">
    <property type="entry name" value="CCP"/>
    <property type="match status" value="2"/>
</dbReference>
<dbReference type="Gene3D" id="2.10.70.10">
    <property type="entry name" value="Complement Module, domain 1"/>
    <property type="match status" value="1"/>
</dbReference>
<sequence length="1054" mass="118739">MGFLAILLRYGERGGFQPCIDGIKRKCRAAVWLLTCGHCCHCWPCSKLWSLCRRRNSGSSESKWRCCCCLPCVSWSSCPLCVKDDMNQRPEVLEEGKAEDTSKDGFCFRWYWFHLAGQAGFIVREMFVIQMLDGWYWEVCAANIAMWMVVVFTARQIWQFAKVRAQSPKAVDQILDMLLLPINYGFLCALCVRVLKLENTEQNRMIVSAVIDSADIWEAWALWSVLKLFVKIVDSASAKVVERDKMKAPQELGREGERESVKAPTRSRKREAEAIEDLVRKVESEPLEALKRTTSAPAGRWQNRGIERAISEERLGSRQKCVEDEVQDDDSHHLFHCWGAQHFSEQLEQPALEPPVHAPEAQVTPETDVSEASASVVLAAEGSPEKHGTDHWFLKVVALTKSVHLTVVQAWVSLLILATMGEIFVKGIVAPTMPTLCYKAYGNCDNCNTWYDQNVQVTTQAIIYALCSFALFFVFTFERMFNIFLEPIEPYWKFWGVKIVVSVTYFQWLIIKYFLRLEDEQIYLWHTLLCCIEMPLLSLLHATCAYPYGKEWVTALLTELCEEGSTFKKPKPTADACCKRFMQCLRTFALFAINASASVVIICWFLPPALDAHQMPPFYNFTCSQASVPGFLQDHHLGSHWKLPSSGPGEWLPLCGSRAFGCELGYRGSPVVSCSAAGHMYVSGTCELVGCGPPIKVDHADPQIDDRQARQNGFTSGMTLKYKCERGYKGQPSAVCGNDGNWVVYEDNRCQLIGCGSLQTFLQQSVQTSKAEPWQASMAMVEKHDLDRSFVGEVVHFRCLPGYWGRPVAACHEGGHWDITDVCVKFETSSRCACKPRWEHCGGWLQTDCKDDYFGCSFAGKSYSWCEVDPGSCPEEALGLLGMEPAWDYCVSDNFGINWRPRQVADRGVLPSTTGLYIAGVFLLAAAVSYLLGCVFARALAWMCQGFFSLLLKVFGLLLQCASRTPGALRRRARIIQWQVYWQCRQGSAALAECWASLRQSLEETRQRFKASLAEGIFQNGQWDRHAIAEEGLRPEKGWAADRLSSPLLPSAPP</sequence>
<dbReference type="Pfam" id="PF00084">
    <property type="entry name" value="Sushi"/>
    <property type="match status" value="1"/>
</dbReference>
<feature type="compositionally biased region" description="Basic and acidic residues" evidence="6">
    <location>
        <begin position="244"/>
        <end position="261"/>
    </location>
</feature>
<protein>
    <recommendedName>
        <fullName evidence="8">Sushi domain-containing protein</fullName>
    </recommendedName>
</protein>
<dbReference type="AlphaFoldDB" id="A0AA36N4J1"/>
<name>A0AA36N4J1_9DINO</name>
<evidence type="ECO:0000256" key="6">
    <source>
        <dbReference type="SAM" id="MobiDB-lite"/>
    </source>
</evidence>
<dbReference type="GO" id="GO:0016020">
    <property type="term" value="C:membrane"/>
    <property type="evidence" value="ECO:0007669"/>
    <property type="project" value="UniProtKB-SubCell"/>
</dbReference>
<feature type="transmembrane region" description="Helical" evidence="7">
    <location>
        <begin position="588"/>
        <end position="606"/>
    </location>
</feature>
<feature type="transmembrane region" description="Helical" evidence="7">
    <location>
        <begin position="491"/>
        <end position="511"/>
    </location>
</feature>
<organism evidence="9 10">
    <name type="scientific">Effrenium voratum</name>
    <dbReference type="NCBI Taxonomy" id="2562239"/>
    <lineage>
        <taxon>Eukaryota</taxon>
        <taxon>Sar</taxon>
        <taxon>Alveolata</taxon>
        <taxon>Dinophyceae</taxon>
        <taxon>Suessiales</taxon>
        <taxon>Symbiodiniaceae</taxon>
        <taxon>Effrenium</taxon>
    </lineage>
</organism>
<comment type="caution">
    <text evidence="9">The sequence shown here is derived from an EMBL/GenBank/DDBJ whole genome shotgun (WGS) entry which is preliminary data.</text>
</comment>
<dbReference type="EMBL" id="CAUJNA010002746">
    <property type="protein sequence ID" value="CAJ1394087.1"/>
    <property type="molecule type" value="Genomic_DNA"/>
</dbReference>
<feature type="domain" description="Sushi" evidence="8">
    <location>
        <begin position="689"/>
        <end position="752"/>
    </location>
</feature>
<dbReference type="Pfam" id="PF03619">
    <property type="entry name" value="Solute_trans_a"/>
    <property type="match status" value="1"/>
</dbReference>
<evidence type="ECO:0000256" key="1">
    <source>
        <dbReference type="ARBA" id="ARBA00004141"/>
    </source>
</evidence>
<feature type="transmembrane region" description="Helical" evidence="7">
    <location>
        <begin position="461"/>
        <end position="485"/>
    </location>
</feature>
<evidence type="ECO:0000256" key="5">
    <source>
        <dbReference type="ARBA" id="ARBA00023157"/>
    </source>
</evidence>
<evidence type="ECO:0000313" key="10">
    <source>
        <dbReference type="Proteomes" id="UP001178507"/>
    </source>
</evidence>
<accession>A0AA36N4J1</accession>
<keyword evidence="2 7" id="KW-0812">Transmembrane</keyword>
<evidence type="ECO:0000256" key="3">
    <source>
        <dbReference type="ARBA" id="ARBA00022989"/>
    </source>
</evidence>
<evidence type="ECO:0000259" key="8">
    <source>
        <dbReference type="PROSITE" id="PS50923"/>
    </source>
</evidence>
<feature type="region of interest" description="Disordered" evidence="6">
    <location>
        <begin position="244"/>
        <end position="269"/>
    </location>
</feature>
<keyword evidence="3 7" id="KW-1133">Transmembrane helix</keyword>
<keyword evidence="10" id="KW-1185">Reference proteome</keyword>
<evidence type="ECO:0000256" key="7">
    <source>
        <dbReference type="SAM" id="Phobius"/>
    </source>
</evidence>
<dbReference type="SUPFAM" id="SSF57535">
    <property type="entry name" value="Complement control module/SCR domain"/>
    <property type="match status" value="2"/>
</dbReference>
<evidence type="ECO:0000313" key="9">
    <source>
        <dbReference type="EMBL" id="CAJ1394087.1"/>
    </source>
</evidence>
<gene>
    <name evidence="9" type="ORF">EVOR1521_LOCUS18823</name>
</gene>
<dbReference type="CDD" id="cd00033">
    <property type="entry name" value="CCP"/>
    <property type="match status" value="1"/>
</dbReference>
<keyword evidence="5" id="KW-1015">Disulfide bond</keyword>
<dbReference type="PROSITE" id="PS50923">
    <property type="entry name" value="SUSHI"/>
    <property type="match status" value="1"/>
</dbReference>
<feature type="transmembrane region" description="Helical" evidence="7">
    <location>
        <begin position="909"/>
        <end position="933"/>
    </location>
</feature>